<evidence type="ECO:0000313" key="5">
    <source>
        <dbReference type="Proteomes" id="UP000028542"/>
    </source>
</evidence>
<dbReference type="Gene3D" id="3.40.630.10">
    <property type="entry name" value="Zn peptidases"/>
    <property type="match status" value="1"/>
</dbReference>
<dbReference type="Proteomes" id="UP000028542">
    <property type="component" value="Unassembled WGS sequence"/>
</dbReference>
<feature type="binding site" evidence="2">
    <location>
        <position position="103"/>
    </location>
    <ligand>
        <name>Mn(2+)</name>
        <dbReference type="ChEBI" id="CHEBI:29035"/>
        <label>2</label>
    </ligand>
</feature>
<dbReference type="STRING" id="318464.IO99_06270"/>
<dbReference type="GO" id="GO:0050118">
    <property type="term" value="F:N-acetyldiaminopimelate deacetylase activity"/>
    <property type="evidence" value="ECO:0007669"/>
    <property type="project" value="UniProtKB-ARBA"/>
</dbReference>
<protein>
    <submittedName>
        <fullName evidence="4">Peptidase M20</fullName>
    </submittedName>
</protein>
<reference evidence="4 5" key="1">
    <citation type="submission" date="2014-07" db="EMBL/GenBank/DDBJ databases">
        <title>Draft genome of Clostridium sulfidigenes 113A isolated from sediments associated with methane hydrate from Krishna Godavari basin.</title>
        <authorList>
            <person name="Honkalas V.S."/>
            <person name="Dabir A.P."/>
            <person name="Arora P."/>
            <person name="Dhakephalkar P.K."/>
        </authorList>
    </citation>
    <scope>NUCLEOTIDE SEQUENCE [LARGE SCALE GENOMIC DNA]</scope>
    <source>
        <strain evidence="4 5">113A</strain>
    </source>
</reference>
<dbReference type="InterPro" id="IPR011650">
    <property type="entry name" value="Peptidase_M20_dimer"/>
</dbReference>
<dbReference type="EMBL" id="JPMD01000014">
    <property type="protein sequence ID" value="KEZ87192.1"/>
    <property type="molecule type" value="Genomic_DNA"/>
</dbReference>
<dbReference type="SUPFAM" id="SSF55031">
    <property type="entry name" value="Bacterial exopeptidase dimerisation domain"/>
    <property type="match status" value="1"/>
</dbReference>
<dbReference type="CDD" id="cd03886">
    <property type="entry name" value="M20_Acy1"/>
    <property type="match status" value="1"/>
</dbReference>
<feature type="domain" description="Peptidase M20 dimerisation" evidence="3">
    <location>
        <begin position="189"/>
        <end position="279"/>
    </location>
</feature>
<dbReference type="Gene3D" id="3.30.70.360">
    <property type="match status" value="1"/>
</dbReference>
<comment type="cofactor">
    <cofactor evidence="2">
        <name>Mn(2+)</name>
        <dbReference type="ChEBI" id="CHEBI:29035"/>
    </cofactor>
    <text evidence="2">The Mn(2+) ion enhances activity.</text>
</comment>
<dbReference type="RefSeq" id="WP_035131383.1">
    <property type="nucleotide sequence ID" value="NZ_JPMD01000014.1"/>
</dbReference>
<feature type="binding site" evidence="2">
    <location>
        <position position="365"/>
    </location>
    <ligand>
        <name>Mn(2+)</name>
        <dbReference type="ChEBI" id="CHEBI:29035"/>
        <label>2</label>
    </ligand>
</feature>
<dbReference type="eggNOG" id="COG1473">
    <property type="taxonomic scope" value="Bacteria"/>
</dbReference>
<keyword evidence="1" id="KW-0378">Hydrolase</keyword>
<accession>A0A084JE08</accession>
<dbReference type="Pfam" id="PF07687">
    <property type="entry name" value="M20_dimer"/>
    <property type="match status" value="1"/>
</dbReference>
<proteinExistence type="predicted"/>
<organism evidence="4 5">
    <name type="scientific">Clostridium sulfidigenes</name>
    <dbReference type="NCBI Taxonomy" id="318464"/>
    <lineage>
        <taxon>Bacteria</taxon>
        <taxon>Bacillati</taxon>
        <taxon>Bacillota</taxon>
        <taxon>Clostridia</taxon>
        <taxon>Eubacteriales</taxon>
        <taxon>Clostridiaceae</taxon>
        <taxon>Clostridium</taxon>
    </lineage>
</organism>
<keyword evidence="2" id="KW-0464">Manganese</keyword>
<dbReference type="InterPro" id="IPR017439">
    <property type="entry name" value="Amidohydrolase"/>
</dbReference>
<feature type="binding site" evidence="2">
    <location>
        <position position="165"/>
    </location>
    <ligand>
        <name>Mn(2+)</name>
        <dbReference type="ChEBI" id="CHEBI:29035"/>
        <label>2</label>
    </ligand>
</feature>
<dbReference type="PANTHER" id="PTHR11014">
    <property type="entry name" value="PEPTIDASE M20 FAMILY MEMBER"/>
    <property type="match status" value="1"/>
</dbReference>
<dbReference type="InterPro" id="IPR036264">
    <property type="entry name" value="Bact_exopeptidase_dim_dom"/>
</dbReference>
<feature type="binding site" evidence="2">
    <location>
        <position position="139"/>
    </location>
    <ligand>
        <name>Mn(2+)</name>
        <dbReference type="ChEBI" id="CHEBI:29035"/>
        <label>2</label>
    </ligand>
</feature>
<comment type="caution">
    <text evidence="4">The sequence shown here is derived from an EMBL/GenBank/DDBJ whole genome shotgun (WGS) entry which is preliminary data.</text>
</comment>
<dbReference type="PIRSF" id="PIRSF005962">
    <property type="entry name" value="Pept_M20D_amidohydro"/>
    <property type="match status" value="1"/>
</dbReference>
<evidence type="ECO:0000256" key="2">
    <source>
        <dbReference type="PIRSR" id="PIRSR005962-1"/>
    </source>
</evidence>
<evidence type="ECO:0000256" key="1">
    <source>
        <dbReference type="ARBA" id="ARBA00022801"/>
    </source>
</evidence>
<gene>
    <name evidence="4" type="ORF">IO99_06270</name>
</gene>
<dbReference type="FunFam" id="3.30.70.360:FF:000001">
    <property type="entry name" value="N-acetyldiaminopimelate deacetylase"/>
    <property type="match status" value="1"/>
</dbReference>
<evidence type="ECO:0000259" key="3">
    <source>
        <dbReference type="Pfam" id="PF07687"/>
    </source>
</evidence>
<dbReference type="Pfam" id="PF01546">
    <property type="entry name" value="Peptidase_M20"/>
    <property type="match status" value="1"/>
</dbReference>
<dbReference type="NCBIfam" id="TIGR01891">
    <property type="entry name" value="amidohydrolases"/>
    <property type="match status" value="1"/>
</dbReference>
<dbReference type="GO" id="GO:0019877">
    <property type="term" value="P:diaminopimelate biosynthetic process"/>
    <property type="evidence" value="ECO:0007669"/>
    <property type="project" value="UniProtKB-ARBA"/>
</dbReference>
<dbReference type="GO" id="GO:0046872">
    <property type="term" value="F:metal ion binding"/>
    <property type="evidence" value="ECO:0007669"/>
    <property type="project" value="UniProtKB-KW"/>
</dbReference>
<keyword evidence="5" id="KW-1185">Reference proteome</keyword>
<dbReference type="InterPro" id="IPR002933">
    <property type="entry name" value="Peptidase_M20"/>
</dbReference>
<dbReference type="AlphaFoldDB" id="A0A084JE08"/>
<dbReference type="PANTHER" id="PTHR11014:SF63">
    <property type="entry name" value="METALLOPEPTIDASE, PUTATIVE (AFU_ORTHOLOGUE AFUA_6G09600)-RELATED"/>
    <property type="match status" value="1"/>
</dbReference>
<dbReference type="SUPFAM" id="SSF53187">
    <property type="entry name" value="Zn-dependent exopeptidases"/>
    <property type="match status" value="1"/>
</dbReference>
<sequence>MNFIHEAKQISEELIYIRREFHENPELDFDLYKTSDRIKNFLRNENIEFYSCAGTGVVATIYGEAGNSNGKTIAIRCDMDALPLHEKNSHCYASKIHGKMHACGHDAHMTMVLGAAKLLNNRRKELKGNVKFIFEPAEETTGGAKIMIEEGALEAPHVDAIIGCHVDESLEVGTIGLKQGVAYAASNPFTITICGKSSHGASPHKGIDPIVIAAQVINSLQLLVSRETSPVSPGVITIGTINGGTAANIIPDKVTITGIIRTMNLEDREYMKKRLKELVTMQVESLRGACEIAIDESYPCLYNDDAMYNIFYDNSVALLGKDKVKILREPTMGVESFAYFSLKVPAMFYQLGCGNLEKGIIYPLHSSKFNIDEECLQIGVAVHCNMAVNYLNKL</sequence>
<evidence type="ECO:0000313" key="4">
    <source>
        <dbReference type="EMBL" id="KEZ87192.1"/>
    </source>
</evidence>
<keyword evidence="2" id="KW-0479">Metal-binding</keyword>
<feature type="binding site" evidence="2">
    <location>
        <position position="105"/>
    </location>
    <ligand>
        <name>Mn(2+)</name>
        <dbReference type="ChEBI" id="CHEBI:29035"/>
        <label>2</label>
    </ligand>
</feature>
<name>A0A084JE08_9CLOT</name>